<comment type="caution">
    <text evidence="2">The sequence shown here is derived from an EMBL/GenBank/DDBJ whole genome shotgun (WGS) entry which is preliminary data.</text>
</comment>
<proteinExistence type="predicted"/>
<dbReference type="AlphaFoldDB" id="A0A7V2WVG3"/>
<evidence type="ECO:0000259" key="1">
    <source>
        <dbReference type="Pfam" id="PF02281"/>
    </source>
</evidence>
<gene>
    <name evidence="2" type="ORF">ENJ51_07675</name>
</gene>
<organism evidence="2">
    <name type="scientific">Leucothrix mucor</name>
    <dbReference type="NCBI Taxonomy" id="45248"/>
    <lineage>
        <taxon>Bacteria</taxon>
        <taxon>Pseudomonadati</taxon>
        <taxon>Pseudomonadota</taxon>
        <taxon>Gammaproteobacteria</taxon>
        <taxon>Thiotrichales</taxon>
        <taxon>Thiotrichaceae</taxon>
        <taxon>Leucothrix</taxon>
    </lineage>
</organism>
<name>A0A7V2WVG3_LEUMU</name>
<dbReference type="Proteomes" id="UP000885750">
    <property type="component" value="Unassembled WGS sequence"/>
</dbReference>
<dbReference type="Gene3D" id="1.10.740.10">
    <property type="entry name" value="Transferase Inhibitor Protein From Tn5, Chain"/>
    <property type="match status" value="1"/>
</dbReference>
<feature type="domain" description="Transposase Tn5 dimerisation" evidence="1">
    <location>
        <begin position="4"/>
        <end position="72"/>
    </location>
</feature>
<dbReference type="EMBL" id="DRMS01000287">
    <property type="protein sequence ID" value="HFC92677.1"/>
    <property type="molecule type" value="Genomic_DNA"/>
</dbReference>
<dbReference type="InterPro" id="IPR003201">
    <property type="entry name" value="Transposase_Tn5"/>
</dbReference>
<protein>
    <recommendedName>
        <fullName evidence="1">Transposase Tn5 dimerisation domain-containing protein</fullName>
    </recommendedName>
</protein>
<reference evidence="2" key="1">
    <citation type="journal article" date="2020" name="mSystems">
        <title>Genome- and Community-Level Interaction Insights into Carbon Utilization and Element Cycling Functions of Hydrothermarchaeota in Hydrothermal Sediment.</title>
        <authorList>
            <person name="Zhou Z."/>
            <person name="Liu Y."/>
            <person name="Xu W."/>
            <person name="Pan J."/>
            <person name="Luo Z.H."/>
            <person name="Li M."/>
        </authorList>
    </citation>
    <scope>NUCLEOTIDE SEQUENCE [LARGE SCALE GENOMIC DNA]</scope>
    <source>
        <strain evidence="2">HyVt-493</strain>
    </source>
</reference>
<sequence length="84" mass="9563">MLYLTTLGRNCPELPCDVVFETEEWQAAYLLSHRQPPPETPTINKMIRTISTFGGFLNRKADGEPDVQTLDWFTTGVILSHCHL</sequence>
<accession>A0A7V2WVG3</accession>
<evidence type="ECO:0000313" key="2">
    <source>
        <dbReference type="EMBL" id="HFC92677.1"/>
    </source>
</evidence>
<dbReference type="InterPro" id="IPR012337">
    <property type="entry name" value="RNaseH-like_sf"/>
</dbReference>
<dbReference type="InterPro" id="IPR014737">
    <property type="entry name" value="Transposase_Tn5-like_C"/>
</dbReference>
<dbReference type="SUPFAM" id="SSF53098">
    <property type="entry name" value="Ribonuclease H-like"/>
    <property type="match status" value="1"/>
</dbReference>
<dbReference type="Pfam" id="PF02281">
    <property type="entry name" value="Dimer_Tnp_Tn5"/>
    <property type="match status" value="1"/>
</dbReference>